<keyword evidence="3" id="KW-1185">Reference proteome</keyword>
<evidence type="ECO:0000313" key="2">
    <source>
        <dbReference type="EMBL" id="CAG8520417.1"/>
    </source>
</evidence>
<dbReference type="Proteomes" id="UP000789572">
    <property type="component" value="Unassembled WGS sequence"/>
</dbReference>
<feature type="compositionally biased region" description="Basic and acidic residues" evidence="1">
    <location>
        <begin position="88"/>
        <end position="102"/>
    </location>
</feature>
<evidence type="ECO:0000313" key="3">
    <source>
        <dbReference type="Proteomes" id="UP000789572"/>
    </source>
</evidence>
<protein>
    <submittedName>
        <fullName evidence="2">8533_t:CDS:1</fullName>
    </submittedName>
</protein>
<organism evidence="2 3">
    <name type="scientific">Paraglomus occultum</name>
    <dbReference type="NCBI Taxonomy" id="144539"/>
    <lineage>
        <taxon>Eukaryota</taxon>
        <taxon>Fungi</taxon>
        <taxon>Fungi incertae sedis</taxon>
        <taxon>Mucoromycota</taxon>
        <taxon>Glomeromycotina</taxon>
        <taxon>Glomeromycetes</taxon>
        <taxon>Paraglomerales</taxon>
        <taxon>Paraglomeraceae</taxon>
        <taxon>Paraglomus</taxon>
    </lineage>
</organism>
<feature type="compositionally biased region" description="Acidic residues" evidence="1">
    <location>
        <begin position="58"/>
        <end position="72"/>
    </location>
</feature>
<proteinExistence type="predicted"/>
<dbReference type="EMBL" id="CAJVPJ010000396">
    <property type="protein sequence ID" value="CAG8520417.1"/>
    <property type="molecule type" value="Genomic_DNA"/>
</dbReference>
<gene>
    <name evidence="2" type="ORF">POCULU_LOCUS3542</name>
</gene>
<dbReference type="AlphaFoldDB" id="A0A9N9A7P4"/>
<feature type="region of interest" description="Disordered" evidence="1">
    <location>
        <begin position="58"/>
        <end position="102"/>
    </location>
</feature>
<evidence type="ECO:0000256" key="1">
    <source>
        <dbReference type="SAM" id="MobiDB-lite"/>
    </source>
</evidence>
<reference evidence="2" key="1">
    <citation type="submission" date="2021-06" db="EMBL/GenBank/DDBJ databases">
        <authorList>
            <person name="Kallberg Y."/>
            <person name="Tangrot J."/>
            <person name="Rosling A."/>
        </authorList>
    </citation>
    <scope>NUCLEOTIDE SEQUENCE</scope>
    <source>
        <strain evidence="2">IA702</strain>
    </source>
</reference>
<name>A0A9N9A7P4_9GLOM</name>
<sequence length="134" mass="14957">MGNQSVAEAILRKRASKSIKIQTRMNTPSSSLYLPISTLAHFSQLIFPPCAAHDEWDNVDDFDPFPVEEESESPSSTQSPFTPSPPEEIGREEITSEFADSHRNSSDIFQKMGLVDLYFLPFLAAITYSIKIGD</sequence>
<comment type="caution">
    <text evidence="2">The sequence shown here is derived from an EMBL/GenBank/DDBJ whole genome shotgun (WGS) entry which is preliminary data.</text>
</comment>
<accession>A0A9N9A7P4</accession>